<dbReference type="GO" id="GO:0005778">
    <property type="term" value="C:peroxisomal membrane"/>
    <property type="evidence" value="ECO:0007669"/>
    <property type="project" value="TreeGrafter"/>
</dbReference>
<evidence type="ECO:0000256" key="10">
    <source>
        <dbReference type="ARBA" id="ARBA00032509"/>
    </source>
</evidence>
<dbReference type="SUPFAM" id="SSF52540">
    <property type="entry name" value="P-loop containing nucleoside triphosphate hydrolases"/>
    <property type="match status" value="2"/>
</dbReference>
<dbReference type="SMART" id="SM00382">
    <property type="entry name" value="AAA"/>
    <property type="match status" value="2"/>
</dbReference>
<dbReference type="InterPro" id="IPR015342">
    <property type="entry name" value="PEX1-N_C-lobe"/>
</dbReference>
<dbReference type="Proteomes" id="UP000510647">
    <property type="component" value="Chromosome 8"/>
</dbReference>
<keyword evidence="16" id="KW-1185">Reference proteome</keyword>
<dbReference type="Gene3D" id="3.40.50.300">
    <property type="entry name" value="P-loop containing nucleotide triphosphate hydrolases"/>
    <property type="match status" value="2"/>
</dbReference>
<evidence type="ECO:0000256" key="11">
    <source>
        <dbReference type="ARBA" id="ARBA00034532"/>
    </source>
</evidence>
<dbReference type="InterPro" id="IPR029067">
    <property type="entry name" value="CDC48_domain_2-like_sf"/>
</dbReference>
<accession>A0A7H9HY41</accession>
<dbReference type="InterPro" id="IPR027417">
    <property type="entry name" value="P-loop_NTPase"/>
</dbReference>
<dbReference type="GO" id="GO:0016887">
    <property type="term" value="F:ATP hydrolysis activity"/>
    <property type="evidence" value="ECO:0007669"/>
    <property type="project" value="InterPro"/>
</dbReference>
<sequence>MTSDSDNQLRFRCLHVGTSSEIKGNFIRLPSHIVEVLENTGVTIQEIGISIFQNGRNVVHVGWDGYESRSKSGETAVEINPVLAQSMGLSIGSVVDITVGRYGDTRIADEVYVEPESSDDWEIIETHSEFFQEEMLHQTRIVAIDEILFCYVDNVTCRFKVKKIVPGSLKSARINNGSLVVVAPRVAASRVQKTQVDAKSLPVNPCGEQASRPEVVVKRSLYSFGGKNDQNMRIGVNSREMKSQFSFVSILHNALDIKHQAKHDKQEGNVKIARKIAVAVEGRDDIPKGHVAMTPIVWDALWFQPQNGCKVVVEFLKQVEHDTADSQIMVVLRPFAKNDKAKPMTRAEKQKESRESQEDKAMPRSIVEITQKFKDGPLTDKMALQKEQLFLEIIDENTGRHIPYVRCVKPKEVKWSFKATHEATISFLPLMHQGGLDTTRIHDFLPNEVTKQIMEYLLMPVAASSAVVLTAGAGMGKTTVLKELTLDLMSNHARYVNYIDCNILSDTENLGKMKQFMQELCSQCYWHRPSVILLDNAESLFPSNKTDDPQQQALQQNGSLTATKLALYFINLVESISKKSSGAIRVVLTAPDKSQLNNLLYDKHFICQSFKKNPPSVDERVKLIEFFIKNLDDKLQLSDQVQYRDIALETDCYSPLDLRILVDKLLHESITKMDLNDGSIMLDKETYMDTLKTFSPTSLRGVKLTRSTGIIWNNIGALKGPKRVLLETLEWPTKYAPIFQNCPLQLRSGILLYGYPGCGKTLLASAVAQQCGLNFITVNGPEILNKYIGASEQNVRELFERAQSVKPCILFFDEFDSIAPKRGHDSTGVTDRIVNQLLTQMDGVEGLDGVYVLAATSRPDLIDSALLRPGRIDKSVLCNIPDHNDRLDILQSITSTGQMNLEPNTDLTPIANNTTGYSGADLQGLCYNAYLKSVHRELQSQTTTTQDSNSNLTQPEYTIINAKNDKTLPNFSNEIQDQNPQNYKTAKNITITLQDLIQACQETKPSISASEYKKLQKIYIKFQSDREGDMIDTETSSEVGTRISLM</sequence>
<name>A0A7H9HY41_9SACH</name>
<evidence type="ECO:0000256" key="7">
    <source>
        <dbReference type="ARBA" id="ARBA00022840"/>
    </source>
</evidence>
<evidence type="ECO:0000256" key="3">
    <source>
        <dbReference type="ARBA" id="ARBA00022448"/>
    </source>
</evidence>
<dbReference type="SUPFAM" id="SSF50692">
    <property type="entry name" value="ADC-like"/>
    <property type="match status" value="1"/>
</dbReference>
<dbReference type="SUPFAM" id="SSF54585">
    <property type="entry name" value="Cdc48 domain 2-like"/>
    <property type="match status" value="1"/>
</dbReference>
<comment type="similarity">
    <text evidence="2">Belongs to the AAA ATPase family.</text>
</comment>
<dbReference type="PANTHER" id="PTHR23077:SF12">
    <property type="entry name" value="PEROXISOMAL ATPASE PEX1"/>
    <property type="match status" value="1"/>
</dbReference>
<dbReference type="Pfam" id="PF17862">
    <property type="entry name" value="AAA_lid_3"/>
    <property type="match status" value="1"/>
</dbReference>
<feature type="domain" description="AAA+ ATPase" evidence="14">
    <location>
        <begin position="463"/>
        <end position="615"/>
    </location>
</feature>
<keyword evidence="5" id="KW-0547">Nucleotide-binding</keyword>
<feature type="region of interest" description="Disordered" evidence="13">
    <location>
        <begin position="340"/>
        <end position="361"/>
    </location>
</feature>
<evidence type="ECO:0000313" key="16">
    <source>
        <dbReference type="Proteomes" id="UP000510647"/>
    </source>
</evidence>
<dbReference type="EMBL" id="CP059274">
    <property type="protein sequence ID" value="QLQ82658.1"/>
    <property type="molecule type" value="Genomic_DNA"/>
</dbReference>
<evidence type="ECO:0000256" key="2">
    <source>
        <dbReference type="ARBA" id="ARBA00006914"/>
    </source>
</evidence>
<dbReference type="GO" id="GO:0005524">
    <property type="term" value="F:ATP binding"/>
    <property type="evidence" value="ECO:0007669"/>
    <property type="project" value="UniProtKB-KW"/>
</dbReference>
<dbReference type="OrthoDB" id="2187at2759"/>
<evidence type="ECO:0000259" key="14">
    <source>
        <dbReference type="SMART" id="SM00382"/>
    </source>
</evidence>
<dbReference type="InterPro" id="IPR003959">
    <property type="entry name" value="ATPase_AAA_core"/>
</dbReference>
<dbReference type="GO" id="GO:0016558">
    <property type="term" value="P:protein import into peroxisome matrix"/>
    <property type="evidence" value="ECO:0007669"/>
    <property type="project" value="TreeGrafter"/>
</dbReference>
<evidence type="ECO:0000256" key="12">
    <source>
        <dbReference type="ARBA" id="ARBA00048778"/>
    </source>
</evidence>
<dbReference type="AlphaFoldDB" id="A0A7H9HY41"/>
<keyword evidence="4" id="KW-0962">Peroxisome biogenesis</keyword>
<dbReference type="Pfam" id="PF00004">
    <property type="entry name" value="AAA"/>
    <property type="match status" value="2"/>
</dbReference>
<keyword evidence="8" id="KW-0653">Protein transport</keyword>
<keyword evidence="3" id="KW-0813">Transport</keyword>
<evidence type="ECO:0000256" key="4">
    <source>
        <dbReference type="ARBA" id="ARBA00022593"/>
    </source>
</evidence>
<comment type="catalytic activity">
    <reaction evidence="12">
        <text>ATP + H2O = ADP + phosphate + H(+)</text>
        <dbReference type="Rhea" id="RHEA:13065"/>
        <dbReference type="ChEBI" id="CHEBI:15377"/>
        <dbReference type="ChEBI" id="CHEBI:15378"/>
        <dbReference type="ChEBI" id="CHEBI:30616"/>
        <dbReference type="ChEBI" id="CHEBI:43474"/>
        <dbReference type="ChEBI" id="CHEBI:456216"/>
    </reaction>
    <physiologicalReaction direction="left-to-right" evidence="12">
        <dbReference type="Rhea" id="RHEA:13066"/>
    </physiologicalReaction>
</comment>
<dbReference type="PANTHER" id="PTHR23077">
    <property type="entry name" value="AAA-FAMILY ATPASE"/>
    <property type="match status" value="1"/>
</dbReference>
<protein>
    <recommendedName>
        <fullName evidence="11">Peroxisomal ATPase PEX1</fullName>
    </recommendedName>
    <alternativeName>
        <fullName evidence="10">Peroxin-1</fullName>
    </alternativeName>
</protein>
<comment type="subcellular location">
    <subcellularLocation>
        <location evidence="1">Membrane</location>
    </subcellularLocation>
</comment>
<keyword evidence="7" id="KW-0067">ATP-binding</keyword>
<dbReference type="InterPro" id="IPR009010">
    <property type="entry name" value="Asp_de-COase-like_dom_sf"/>
</dbReference>
<evidence type="ECO:0000256" key="8">
    <source>
        <dbReference type="ARBA" id="ARBA00022927"/>
    </source>
</evidence>
<dbReference type="FunFam" id="3.40.50.300:FF:000149">
    <property type="entry name" value="Nuclear valosin-containing protein-like"/>
    <property type="match status" value="1"/>
</dbReference>
<dbReference type="InterPro" id="IPR050168">
    <property type="entry name" value="AAA_ATPase_domain"/>
</dbReference>
<dbReference type="GO" id="GO:0005829">
    <property type="term" value="C:cytosol"/>
    <property type="evidence" value="ECO:0007669"/>
    <property type="project" value="TreeGrafter"/>
</dbReference>
<gene>
    <name evidence="15" type="ORF">HG537_0H04210</name>
</gene>
<proteinExistence type="inferred from homology"/>
<dbReference type="Pfam" id="PF09262">
    <property type="entry name" value="PEX-1N"/>
    <property type="match status" value="1"/>
</dbReference>
<dbReference type="InterPro" id="IPR003593">
    <property type="entry name" value="AAA+_ATPase"/>
</dbReference>
<dbReference type="CDD" id="cd19526">
    <property type="entry name" value="RecA-like_PEX1_r2"/>
    <property type="match status" value="1"/>
</dbReference>
<dbReference type="InterPro" id="IPR041569">
    <property type="entry name" value="AAA_lid_3"/>
</dbReference>
<reference evidence="15 16" key="1">
    <citation type="submission" date="2020-06" db="EMBL/GenBank/DDBJ databases">
        <title>The yeast mating-type switching endonuclease HO is a domesticated member of an unorthodox homing genetic element family.</title>
        <authorList>
            <person name="Coughlan A.Y."/>
            <person name="Lombardi L."/>
            <person name="Braun-Galleani S."/>
            <person name="Martos A.R."/>
            <person name="Galeote V."/>
            <person name="Bigey F."/>
            <person name="Dequin S."/>
            <person name="Byrne K.P."/>
            <person name="Wolfe K.H."/>
        </authorList>
    </citation>
    <scope>NUCLEOTIDE SEQUENCE [LARGE SCALE GENOMIC DNA]</scope>
    <source>
        <strain evidence="15 16">CBS2947</strain>
    </source>
</reference>
<dbReference type="Gene3D" id="1.10.8.60">
    <property type="match status" value="1"/>
</dbReference>
<evidence type="ECO:0000256" key="1">
    <source>
        <dbReference type="ARBA" id="ARBA00004370"/>
    </source>
</evidence>
<evidence type="ECO:0000256" key="6">
    <source>
        <dbReference type="ARBA" id="ARBA00022801"/>
    </source>
</evidence>
<organism evidence="15 16">
    <name type="scientific">Torulaspora globosa</name>
    <dbReference type="NCBI Taxonomy" id="48254"/>
    <lineage>
        <taxon>Eukaryota</taxon>
        <taxon>Fungi</taxon>
        <taxon>Dikarya</taxon>
        <taxon>Ascomycota</taxon>
        <taxon>Saccharomycotina</taxon>
        <taxon>Saccharomycetes</taxon>
        <taxon>Saccharomycetales</taxon>
        <taxon>Saccharomycetaceae</taxon>
        <taxon>Torulaspora</taxon>
    </lineage>
</organism>
<feature type="domain" description="AAA+ ATPase" evidence="14">
    <location>
        <begin position="746"/>
        <end position="882"/>
    </location>
</feature>
<dbReference type="PROSITE" id="PS00674">
    <property type="entry name" value="AAA"/>
    <property type="match status" value="1"/>
</dbReference>
<keyword evidence="9" id="KW-0472">Membrane</keyword>
<dbReference type="InterPro" id="IPR003960">
    <property type="entry name" value="ATPase_AAA_CS"/>
</dbReference>
<dbReference type="Gene3D" id="3.10.330.10">
    <property type="match status" value="1"/>
</dbReference>
<evidence type="ECO:0000256" key="5">
    <source>
        <dbReference type="ARBA" id="ARBA00022741"/>
    </source>
</evidence>
<evidence type="ECO:0000313" key="15">
    <source>
        <dbReference type="EMBL" id="QLQ82658.1"/>
    </source>
</evidence>
<evidence type="ECO:0000256" key="9">
    <source>
        <dbReference type="ARBA" id="ARBA00023136"/>
    </source>
</evidence>
<evidence type="ECO:0000256" key="13">
    <source>
        <dbReference type="SAM" id="MobiDB-lite"/>
    </source>
</evidence>
<keyword evidence="6" id="KW-0378">Hydrolase</keyword>